<proteinExistence type="predicted"/>
<dbReference type="AlphaFoldDB" id="A0A413MCQ5"/>
<sequence>METNKFSVVMSEKVDMELVRIVTSERADYQPEAVIAAEEELKWRNITPSMYQDYTKEVEKLIEVEKEKEVEKQRLPLSAWVKAIAFLFPFPLLLIIGLALILFGYQTCGKGLCKWTLLGWLFYFILLMFCEIFL</sequence>
<feature type="transmembrane region" description="Helical" evidence="1">
    <location>
        <begin position="115"/>
        <end position="133"/>
    </location>
</feature>
<organism evidence="2 3">
    <name type="scientific">Bacteroides caccae</name>
    <dbReference type="NCBI Taxonomy" id="47678"/>
    <lineage>
        <taxon>Bacteria</taxon>
        <taxon>Pseudomonadati</taxon>
        <taxon>Bacteroidota</taxon>
        <taxon>Bacteroidia</taxon>
        <taxon>Bacteroidales</taxon>
        <taxon>Bacteroidaceae</taxon>
        <taxon>Bacteroides</taxon>
    </lineage>
</organism>
<gene>
    <name evidence="2" type="ORF">DXA49_17410</name>
</gene>
<dbReference type="Proteomes" id="UP000284431">
    <property type="component" value="Unassembled WGS sequence"/>
</dbReference>
<evidence type="ECO:0008006" key="4">
    <source>
        <dbReference type="Google" id="ProtNLM"/>
    </source>
</evidence>
<dbReference type="EMBL" id="QSCS01000031">
    <property type="protein sequence ID" value="RGY23300.1"/>
    <property type="molecule type" value="Genomic_DNA"/>
</dbReference>
<comment type="caution">
    <text evidence="2">The sequence shown here is derived from an EMBL/GenBank/DDBJ whole genome shotgun (WGS) entry which is preliminary data.</text>
</comment>
<keyword evidence="1" id="KW-0472">Membrane</keyword>
<feature type="transmembrane region" description="Helical" evidence="1">
    <location>
        <begin position="79"/>
        <end position="103"/>
    </location>
</feature>
<dbReference type="RefSeq" id="WP_122134741.1">
    <property type="nucleotide sequence ID" value="NZ_JADNGD010000056.1"/>
</dbReference>
<accession>A0A413MCQ5</accession>
<keyword evidence="1" id="KW-1133">Transmembrane helix</keyword>
<evidence type="ECO:0000313" key="2">
    <source>
        <dbReference type="EMBL" id="RGY23300.1"/>
    </source>
</evidence>
<reference evidence="2 3" key="1">
    <citation type="submission" date="2018-08" db="EMBL/GenBank/DDBJ databases">
        <title>A genome reference for cultivated species of the human gut microbiota.</title>
        <authorList>
            <person name="Zou Y."/>
            <person name="Xue W."/>
            <person name="Luo G."/>
        </authorList>
    </citation>
    <scope>NUCLEOTIDE SEQUENCE [LARGE SCALE GENOMIC DNA]</scope>
    <source>
        <strain evidence="2 3">OF02-6LB</strain>
    </source>
</reference>
<evidence type="ECO:0000256" key="1">
    <source>
        <dbReference type="SAM" id="Phobius"/>
    </source>
</evidence>
<protein>
    <recommendedName>
        <fullName evidence="4">Transmembrane protein</fullName>
    </recommendedName>
</protein>
<keyword evidence="1" id="KW-0812">Transmembrane</keyword>
<evidence type="ECO:0000313" key="3">
    <source>
        <dbReference type="Proteomes" id="UP000284431"/>
    </source>
</evidence>
<name>A0A413MCQ5_9BACE</name>